<feature type="compositionally biased region" description="Basic and acidic residues" evidence="1">
    <location>
        <begin position="14"/>
        <end position="23"/>
    </location>
</feature>
<keyword evidence="2" id="KW-0812">Transmembrane</keyword>
<gene>
    <name evidence="3" type="ORF">CK203_001761</name>
</gene>
<feature type="region of interest" description="Disordered" evidence="1">
    <location>
        <begin position="81"/>
        <end position="117"/>
    </location>
</feature>
<dbReference type="AlphaFoldDB" id="A0A438KJ31"/>
<accession>A0A438KJ31</accession>
<evidence type="ECO:0000313" key="3">
    <source>
        <dbReference type="EMBL" id="RVX21226.1"/>
    </source>
</evidence>
<feature type="region of interest" description="Disordered" evidence="1">
    <location>
        <begin position="1"/>
        <end position="67"/>
    </location>
</feature>
<sequence>MVSSGVVPWQGPSPHDRSLKRSASEIGLSSSGRLREESTSDTSSNSTATPGVDMGEISSLLAGPSSAAGTGEILERILRQRTNPSNQEDLVPTAPEQRGQPLGGSNTLAQSGGIPQGNDPCIRSRLISEVFNAMGLQGSGGTVLYQSHTRFSGYWRLLDVIYLPDENEDDEDDEDDDMHLDIDNMVKVIMARLKQSKYTCLATGPWVGEETCCICQAGVNILYFGLHLIYLFYYLSFNCLFVIFCFETYCRRSMQMMMMSESLIVSMSTMLPSSGNGWRRRTRAPFARRQPWLPESPILTRNSSWQEAAATSSLIVYSESVSRLALSCLKLSEFFINDIIEEHQQGPTHPQDFISLEDGLEEATSCMTCSNSDARIALRSSLSCGIHCSQPGLKTVSSNYC</sequence>
<keyword evidence="2" id="KW-0472">Membrane</keyword>
<dbReference type="OrthoDB" id="913834at2759"/>
<dbReference type="Proteomes" id="UP000288805">
    <property type="component" value="Unassembled WGS sequence"/>
</dbReference>
<organism evidence="3 4">
    <name type="scientific">Vitis vinifera</name>
    <name type="common">Grape</name>
    <dbReference type="NCBI Taxonomy" id="29760"/>
    <lineage>
        <taxon>Eukaryota</taxon>
        <taxon>Viridiplantae</taxon>
        <taxon>Streptophyta</taxon>
        <taxon>Embryophyta</taxon>
        <taxon>Tracheophyta</taxon>
        <taxon>Spermatophyta</taxon>
        <taxon>Magnoliopsida</taxon>
        <taxon>eudicotyledons</taxon>
        <taxon>Gunneridae</taxon>
        <taxon>Pentapetalae</taxon>
        <taxon>rosids</taxon>
        <taxon>Vitales</taxon>
        <taxon>Vitaceae</taxon>
        <taxon>Viteae</taxon>
        <taxon>Vitis</taxon>
    </lineage>
</organism>
<evidence type="ECO:0000256" key="2">
    <source>
        <dbReference type="SAM" id="Phobius"/>
    </source>
</evidence>
<protein>
    <submittedName>
        <fullName evidence="3">Uncharacterized protein</fullName>
    </submittedName>
</protein>
<evidence type="ECO:0000256" key="1">
    <source>
        <dbReference type="SAM" id="MobiDB-lite"/>
    </source>
</evidence>
<dbReference type="EMBL" id="QGNW01000005">
    <property type="protein sequence ID" value="RVX21226.1"/>
    <property type="molecule type" value="Genomic_DNA"/>
</dbReference>
<evidence type="ECO:0000313" key="4">
    <source>
        <dbReference type="Proteomes" id="UP000288805"/>
    </source>
</evidence>
<feature type="transmembrane region" description="Helical" evidence="2">
    <location>
        <begin position="221"/>
        <end position="249"/>
    </location>
</feature>
<reference evidence="3 4" key="1">
    <citation type="journal article" date="2018" name="PLoS Genet.">
        <title>Population sequencing reveals clonal diversity and ancestral inbreeding in the grapevine cultivar Chardonnay.</title>
        <authorList>
            <person name="Roach M.J."/>
            <person name="Johnson D.L."/>
            <person name="Bohlmann J."/>
            <person name="van Vuuren H.J."/>
            <person name="Jones S.J."/>
            <person name="Pretorius I.S."/>
            <person name="Schmidt S.A."/>
            <person name="Borneman A.R."/>
        </authorList>
    </citation>
    <scope>NUCLEOTIDE SEQUENCE [LARGE SCALE GENOMIC DNA]</scope>
    <source>
        <strain evidence="4">cv. Chardonnay</strain>
        <tissue evidence="3">Leaf</tissue>
    </source>
</reference>
<feature type="compositionally biased region" description="Low complexity" evidence="1">
    <location>
        <begin position="58"/>
        <end position="67"/>
    </location>
</feature>
<keyword evidence="2" id="KW-1133">Transmembrane helix</keyword>
<proteinExistence type="predicted"/>
<name>A0A438KJ31_VITVI</name>
<comment type="caution">
    <text evidence="3">The sequence shown here is derived from an EMBL/GenBank/DDBJ whole genome shotgun (WGS) entry which is preliminary data.</text>
</comment>
<feature type="compositionally biased region" description="Low complexity" evidence="1">
    <location>
        <begin position="40"/>
        <end position="49"/>
    </location>
</feature>